<feature type="domain" description="ATPase PglY C-terminal" evidence="2">
    <location>
        <begin position="378"/>
        <end position="495"/>
    </location>
</feature>
<gene>
    <name evidence="3" type="ORF">OGH68_14735</name>
</gene>
<evidence type="ECO:0008006" key="5">
    <source>
        <dbReference type="Google" id="ProtNLM"/>
    </source>
</evidence>
<feature type="domain" description="ATPase PglY 5th" evidence="1">
    <location>
        <begin position="234"/>
        <end position="334"/>
    </location>
</feature>
<dbReference type="RefSeq" id="WP_264244282.1">
    <property type="nucleotide sequence ID" value="NZ_CP107567.1"/>
</dbReference>
<dbReference type="Pfam" id="PF26381">
    <property type="entry name" value="BREX_PglY_5th"/>
    <property type="match status" value="1"/>
</dbReference>
<dbReference type="Proteomes" id="UP001163878">
    <property type="component" value="Chromosome"/>
</dbReference>
<dbReference type="EMBL" id="CP107567">
    <property type="protein sequence ID" value="UYQ62613.1"/>
    <property type="molecule type" value="Genomic_DNA"/>
</dbReference>
<evidence type="ECO:0000313" key="4">
    <source>
        <dbReference type="Proteomes" id="UP001163878"/>
    </source>
</evidence>
<name>A0ABY6I6J7_STRPE</name>
<organism evidence="3 4">
    <name type="scientific">Streptomyces peucetius</name>
    <dbReference type="NCBI Taxonomy" id="1950"/>
    <lineage>
        <taxon>Bacteria</taxon>
        <taxon>Bacillati</taxon>
        <taxon>Actinomycetota</taxon>
        <taxon>Actinomycetes</taxon>
        <taxon>Kitasatosporales</taxon>
        <taxon>Streptomycetaceae</taxon>
        <taxon>Streptomyces</taxon>
    </lineage>
</organism>
<dbReference type="InterPro" id="IPR058748">
    <property type="entry name" value="PglY_5th"/>
</dbReference>
<sequence length="503" mass="55900">MRDQLWEQFGVKEGLFDEKEILWRGTRRTVEFVFGNAGDPRELADERFTPPEDGRVCFVVDYPWDDETHRFFSYDFQRVTKLQENLEAPTLVWLPDFFSEQRKAQLGRLMRINFLLERNRLDEYTRTYAPDDRVEARRQLELGRDTLTSTLVAALGEVHGISQPREGTTAAEVVDGRHVLSLEPRYPRPELEGGKSFADNVQHLADGMFGACHAKHPDFGTDRHGQRKAVTPGELRTALEWITKAMDEDGRVEVEPKDLATVKRIVEPLELGTVHDGPLVLRADWRTRINQAAAQHGERDELAVENIRRWITEKPLEYTGLDRQTSNLLITAYALLDDRAWALNSGAENTAPELSAIGPGWSLRSQPLPGEAEYDKARERAARLFGVPAKAHPYARNVNKLAGEVRAKADEFEKNVAGVRAALERHAGLLGTETGTGTDTTGPRAAILREAAGLLARLGRHGSDATGLVKELAAAAYTTPDRELALTRAGGHAGAVSGPGARP</sequence>
<evidence type="ECO:0000259" key="2">
    <source>
        <dbReference type="Pfam" id="PF26382"/>
    </source>
</evidence>
<reference evidence="3" key="1">
    <citation type="submission" date="2022-10" db="EMBL/GenBank/DDBJ databases">
        <title>Cytochrome P450 Catalyzes Benzene Ring Formation in the Biosynthesis of Trialkyl-Substituted Aromatic Polyketides.</title>
        <authorList>
            <person name="Zhao E."/>
            <person name="Ge H."/>
        </authorList>
    </citation>
    <scope>NUCLEOTIDE SEQUENCE</scope>
    <source>
        <strain evidence="3">NA0869</strain>
    </source>
</reference>
<accession>A0ABY6I6J7</accession>
<keyword evidence="4" id="KW-1185">Reference proteome</keyword>
<dbReference type="InterPro" id="IPR058747">
    <property type="entry name" value="PglY_C"/>
</dbReference>
<evidence type="ECO:0000259" key="1">
    <source>
        <dbReference type="Pfam" id="PF26381"/>
    </source>
</evidence>
<dbReference type="Pfam" id="PF26382">
    <property type="entry name" value="BREX_PglY_6th"/>
    <property type="match status" value="1"/>
</dbReference>
<proteinExistence type="predicted"/>
<protein>
    <recommendedName>
        <fullName evidence="5">PE-PGRS family protein</fullName>
    </recommendedName>
</protein>
<evidence type="ECO:0000313" key="3">
    <source>
        <dbReference type="EMBL" id="UYQ62613.1"/>
    </source>
</evidence>